<evidence type="ECO:0000256" key="5">
    <source>
        <dbReference type="ARBA" id="ARBA00022801"/>
    </source>
</evidence>
<gene>
    <name evidence="12" type="ORF">CTEN0397_LOCUS1259</name>
</gene>
<comment type="subcellular location">
    <subcellularLocation>
        <location evidence="2">Membrane</location>
        <topology evidence="2">Multi-pass membrane protein</topology>
    </subcellularLocation>
</comment>
<keyword evidence="9 10" id="KW-0472">Membrane</keyword>
<comment type="cofactor">
    <cofactor evidence="1">
        <name>Zn(2+)</name>
        <dbReference type="ChEBI" id="CHEBI:29105"/>
    </cofactor>
</comment>
<keyword evidence="5" id="KW-0378">Hydrolase</keyword>
<keyword evidence="8" id="KW-0482">Metalloprotease</keyword>
<evidence type="ECO:0000256" key="3">
    <source>
        <dbReference type="ARBA" id="ARBA00022670"/>
    </source>
</evidence>
<feature type="transmembrane region" description="Helical" evidence="10">
    <location>
        <begin position="89"/>
        <end position="107"/>
    </location>
</feature>
<dbReference type="EMBL" id="HBFW01001959">
    <property type="protein sequence ID" value="CAD8930239.1"/>
    <property type="molecule type" value="Transcribed_RNA"/>
</dbReference>
<organism evidence="12">
    <name type="scientific">Cyclophora tenuis</name>
    <name type="common">Marine diatom</name>
    <dbReference type="NCBI Taxonomy" id="216820"/>
    <lineage>
        <taxon>Eukaryota</taxon>
        <taxon>Sar</taxon>
        <taxon>Stramenopiles</taxon>
        <taxon>Ochrophyta</taxon>
        <taxon>Bacillariophyta</taxon>
        <taxon>Fragilariophyceae</taxon>
        <taxon>Fragilariophycidae</taxon>
        <taxon>Cyclophorales</taxon>
        <taxon>Cyclophoraceae</taxon>
        <taxon>Cyclophora</taxon>
    </lineage>
</organism>
<evidence type="ECO:0000256" key="10">
    <source>
        <dbReference type="SAM" id="Phobius"/>
    </source>
</evidence>
<evidence type="ECO:0000256" key="2">
    <source>
        <dbReference type="ARBA" id="ARBA00004141"/>
    </source>
</evidence>
<name>A0A7S1GHW5_CYCTE</name>
<evidence type="ECO:0000256" key="1">
    <source>
        <dbReference type="ARBA" id="ARBA00001947"/>
    </source>
</evidence>
<feature type="domain" description="Peptidase M50" evidence="11">
    <location>
        <begin position="4"/>
        <end position="100"/>
    </location>
</feature>
<protein>
    <recommendedName>
        <fullName evidence="11">Peptidase M50 domain-containing protein</fullName>
    </recommendedName>
</protein>
<evidence type="ECO:0000259" key="11">
    <source>
        <dbReference type="Pfam" id="PF02163"/>
    </source>
</evidence>
<dbReference type="GO" id="GO:0016020">
    <property type="term" value="C:membrane"/>
    <property type="evidence" value="ECO:0007669"/>
    <property type="project" value="UniProtKB-SubCell"/>
</dbReference>
<keyword evidence="6" id="KW-0862">Zinc</keyword>
<dbReference type="InterPro" id="IPR008915">
    <property type="entry name" value="Peptidase_M50"/>
</dbReference>
<feature type="transmembrane region" description="Helical" evidence="10">
    <location>
        <begin position="40"/>
        <end position="58"/>
    </location>
</feature>
<evidence type="ECO:0000256" key="7">
    <source>
        <dbReference type="ARBA" id="ARBA00022989"/>
    </source>
</evidence>
<evidence type="ECO:0000256" key="9">
    <source>
        <dbReference type="ARBA" id="ARBA00023136"/>
    </source>
</evidence>
<reference evidence="12" key="1">
    <citation type="submission" date="2021-01" db="EMBL/GenBank/DDBJ databases">
        <authorList>
            <person name="Corre E."/>
            <person name="Pelletier E."/>
            <person name="Niang G."/>
            <person name="Scheremetjew M."/>
            <person name="Finn R."/>
            <person name="Kale V."/>
            <person name="Holt S."/>
            <person name="Cochrane G."/>
            <person name="Meng A."/>
            <person name="Brown T."/>
            <person name="Cohen L."/>
        </authorList>
    </citation>
    <scope>NUCLEOTIDE SEQUENCE</scope>
    <source>
        <strain evidence="12">ECT3854</strain>
    </source>
</reference>
<evidence type="ECO:0000313" key="12">
    <source>
        <dbReference type="EMBL" id="CAD8930239.1"/>
    </source>
</evidence>
<keyword evidence="7 10" id="KW-1133">Transmembrane helix</keyword>
<sequence>MASVIGMMLLGKGAPGEQLSGPIGLLRAGSEVVSTTDMTAIVLFAAAISVNLAVVNSFPIPALDGGQMVFILWEALTGRKVNEKLQDTVTTAAVLLLLLLSLSTTVTDVKSLFR</sequence>
<dbReference type="Pfam" id="PF02163">
    <property type="entry name" value="Peptidase_M50"/>
    <property type="match status" value="1"/>
</dbReference>
<evidence type="ECO:0000256" key="6">
    <source>
        <dbReference type="ARBA" id="ARBA00022833"/>
    </source>
</evidence>
<proteinExistence type="predicted"/>
<accession>A0A7S1GHW5</accession>
<keyword evidence="3" id="KW-0645">Protease</keyword>
<dbReference type="GO" id="GO:0006508">
    <property type="term" value="P:proteolysis"/>
    <property type="evidence" value="ECO:0007669"/>
    <property type="project" value="UniProtKB-KW"/>
</dbReference>
<dbReference type="InterPro" id="IPR004387">
    <property type="entry name" value="Pept_M50_Zn"/>
</dbReference>
<dbReference type="GO" id="GO:0004222">
    <property type="term" value="F:metalloendopeptidase activity"/>
    <property type="evidence" value="ECO:0007669"/>
    <property type="project" value="InterPro"/>
</dbReference>
<dbReference type="PANTHER" id="PTHR42837:SF2">
    <property type="entry name" value="MEMBRANE METALLOPROTEASE ARASP2, CHLOROPLASTIC-RELATED"/>
    <property type="match status" value="1"/>
</dbReference>
<dbReference type="PANTHER" id="PTHR42837">
    <property type="entry name" value="REGULATOR OF SIGMA-E PROTEASE RSEP"/>
    <property type="match status" value="1"/>
</dbReference>
<evidence type="ECO:0000256" key="8">
    <source>
        <dbReference type="ARBA" id="ARBA00023049"/>
    </source>
</evidence>
<dbReference type="AlphaFoldDB" id="A0A7S1GHW5"/>
<keyword evidence="4 10" id="KW-0812">Transmembrane</keyword>
<evidence type="ECO:0000256" key="4">
    <source>
        <dbReference type="ARBA" id="ARBA00022692"/>
    </source>
</evidence>